<keyword evidence="8" id="KW-1185">Reference proteome</keyword>
<organism evidence="7 8">
    <name type="scientific">Bacteroides faecichinchillae</name>
    <dbReference type="NCBI Taxonomy" id="871325"/>
    <lineage>
        <taxon>Bacteria</taxon>
        <taxon>Pseudomonadati</taxon>
        <taxon>Bacteroidota</taxon>
        <taxon>Bacteroidia</taxon>
        <taxon>Bacteroidales</taxon>
        <taxon>Bacteroidaceae</taxon>
        <taxon>Bacteroides</taxon>
    </lineage>
</organism>
<dbReference type="InterPro" id="IPR051533">
    <property type="entry name" value="WaaL-like"/>
</dbReference>
<evidence type="ECO:0000313" key="8">
    <source>
        <dbReference type="Proteomes" id="UP000184436"/>
    </source>
</evidence>
<feature type="transmembrane region" description="Helical" evidence="5">
    <location>
        <begin position="141"/>
        <end position="159"/>
    </location>
</feature>
<feature type="transmembrane region" description="Helical" evidence="5">
    <location>
        <begin position="87"/>
        <end position="105"/>
    </location>
</feature>
<evidence type="ECO:0000256" key="1">
    <source>
        <dbReference type="ARBA" id="ARBA00004141"/>
    </source>
</evidence>
<evidence type="ECO:0000259" key="6">
    <source>
        <dbReference type="Pfam" id="PF04932"/>
    </source>
</evidence>
<gene>
    <name evidence="7" type="ORF">SAMN05444349_11755</name>
</gene>
<dbReference type="PANTHER" id="PTHR37422">
    <property type="entry name" value="TEICHURONIC ACID BIOSYNTHESIS PROTEIN TUAE"/>
    <property type="match status" value="1"/>
</dbReference>
<keyword evidence="7" id="KW-0436">Ligase</keyword>
<feature type="transmembrane region" description="Helical" evidence="5">
    <location>
        <begin position="7"/>
        <end position="26"/>
    </location>
</feature>
<dbReference type="InterPro" id="IPR007016">
    <property type="entry name" value="O-antigen_ligase-rel_domated"/>
</dbReference>
<dbReference type="PANTHER" id="PTHR37422:SF13">
    <property type="entry name" value="LIPOPOLYSACCHARIDE BIOSYNTHESIS PROTEIN PA4999-RELATED"/>
    <property type="match status" value="1"/>
</dbReference>
<dbReference type="Pfam" id="PF04932">
    <property type="entry name" value="Wzy_C"/>
    <property type="match status" value="1"/>
</dbReference>
<reference evidence="7 8" key="1">
    <citation type="submission" date="2016-11" db="EMBL/GenBank/DDBJ databases">
        <authorList>
            <person name="Jaros S."/>
            <person name="Januszkiewicz K."/>
            <person name="Wedrychowicz H."/>
        </authorList>
    </citation>
    <scope>NUCLEOTIDE SEQUENCE [LARGE SCALE GENOMIC DNA]</scope>
    <source>
        <strain evidence="7 8">DSM 26883</strain>
    </source>
</reference>
<feature type="transmembrane region" description="Helical" evidence="5">
    <location>
        <begin position="247"/>
        <end position="265"/>
    </location>
</feature>
<dbReference type="RefSeq" id="WP_073349867.1">
    <property type="nucleotide sequence ID" value="NZ_FQVD01000017.1"/>
</dbReference>
<dbReference type="AlphaFoldDB" id="A0A1M5B3S7"/>
<keyword evidence="2 5" id="KW-0812">Transmembrane</keyword>
<evidence type="ECO:0000256" key="3">
    <source>
        <dbReference type="ARBA" id="ARBA00022989"/>
    </source>
</evidence>
<evidence type="ECO:0000256" key="4">
    <source>
        <dbReference type="ARBA" id="ARBA00023136"/>
    </source>
</evidence>
<dbReference type="EMBL" id="FQVD01000017">
    <property type="protein sequence ID" value="SHF37066.1"/>
    <property type="molecule type" value="Genomic_DNA"/>
</dbReference>
<feature type="transmembrane region" description="Helical" evidence="5">
    <location>
        <begin position="352"/>
        <end position="371"/>
    </location>
</feature>
<sequence>MALIINSIIAILLIYYGWKYAFQSGLVVNHPFAPVVKCVCGKDLSFLLFSVMTSMVFLGPLSLVKYAIWICIMVFMSLRWVKKWDSVLTMYLVFIVWNLYTLTYSNYVFQGWMMILKFSIPILYFWMGYNAIEDSLDLGIFLKRTVIICVIYSFLIGGVSAKLISPLYGFLCFGTGGTFVAYASLADFYSILIGIPVMLYVITSDRKYLYAAGLLFLSSILESVRTGIGASILGLSMLFLVYKKGKAIPIVMLLLALSVGSVLLVQPVREKMFGKQAETVTISNMGQAKIETNGREYMWERIMNHCYKPDPTFGSGCGGALGWLKDINSKGGLQLIHSDWVQMMSESGNIGLCLYILFAAFLLFKILTITWKYKGDIILTLLGGVTAGSFAACYFCMGFDNVITYAQQGYVLPFMLFGIFLKVVDLTRQGVFKVEEEIHS</sequence>
<feature type="domain" description="O-antigen ligase-related" evidence="6">
    <location>
        <begin position="212"/>
        <end position="356"/>
    </location>
</feature>
<feature type="transmembrane region" description="Helical" evidence="5">
    <location>
        <begin position="111"/>
        <end position="129"/>
    </location>
</feature>
<feature type="transmembrane region" description="Helical" evidence="5">
    <location>
        <begin position="214"/>
        <end position="241"/>
    </location>
</feature>
<dbReference type="OrthoDB" id="1050177at2"/>
<keyword evidence="4 5" id="KW-0472">Membrane</keyword>
<evidence type="ECO:0000313" key="7">
    <source>
        <dbReference type="EMBL" id="SHF37066.1"/>
    </source>
</evidence>
<dbReference type="STRING" id="871325.SAMN05444349_11755"/>
<dbReference type="Proteomes" id="UP000184436">
    <property type="component" value="Unassembled WGS sequence"/>
</dbReference>
<proteinExistence type="predicted"/>
<accession>A0A1M5B3S7</accession>
<dbReference type="GO" id="GO:0016020">
    <property type="term" value="C:membrane"/>
    <property type="evidence" value="ECO:0007669"/>
    <property type="project" value="UniProtKB-SubCell"/>
</dbReference>
<evidence type="ECO:0000256" key="2">
    <source>
        <dbReference type="ARBA" id="ARBA00022692"/>
    </source>
</evidence>
<comment type="subcellular location">
    <subcellularLocation>
        <location evidence="1">Membrane</location>
        <topology evidence="1">Multi-pass membrane protein</topology>
    </subcellularLocation>
</comment>
<evidence type="ECO:0000256" key="5">
    <source>
        <dbReference type="SAM" id="Phobius"/>
    </source>
</evidence>
<keyword evidence="3 5" id="KW-1133">Transmembrane helix</keyword>
<feature type="transmembrane region" description="Helical" evidence="5">
    <location>
        <begin position="179"/>
        <end position="202"/>
    </location>
</feature>
<dbReference type="GO" id="GO:0016874">
    <property type="term" value="F:ligase activity"/>
    <property type="evidence" value="ECO:0007669"/>
    <property type="project" value="UniProtKB-KW"/>
</dbReference>
<feature type="transmembrane region" description="Helical" evidence="5">
    <location>
        <begin position="46"/>
        <end position="75"/>
    </location>
</feature>
<feature type="transmembrane region" description="Helical" evidence="5">
    <location>
        <begin position="377"/>
        <end position="397"/>
    </location>
</feature>
<protein>
    <submittedName>
        <fullName evidence="7">O-Antigen ligase</fullName>
    </submittedName>
</protein>
<name>A0A1M5B3S7_9BACE</name>